<sequence length="114" mass="12901">MQSFIHWPYILTLVVRSARFLLNTGRGTVLCDLTMQGRNTLEPAQAAYPRLSSTPSTSPALHSSETLEGKCSITWFAHFLVFFGDLAANDRTLHLFVDTEKMRRGLRDFKTVSH</sequence>
<feature type="signal peptide" evidence="1">
    <location>
        <begin position="1"/>
        <end position="17"/>
    </location>
</feature>
<dbReference type="AlphaFoldDB" id="A0A5B7H3T2"/>
<gene>
    <name evidence="2" type="ORF">E2C01_058459</name>
</gene>
<evidence type="ECO:0000313" key="3">
    <source>
        <dbReference type="Proteomes" id="UP000324222"/>
    </source>
</evidence>
<keyword evidence="3" id="KW-1185">Reference proteome</keyword>
<proteinExistence type="predicted"/>
<organism evidence="2 3">
    <name type="scientific">Portunus trituberculatus</name>
    <name type="common">Swimming crab</name>
    <name type="synonym">Neptunus trituberculatus</name>
    <dbReference type="NCBI Taxonomy" id="210409"/>
    <lineage>
        <taxon>Eukaryota</taxon>
        <taxon>Metazoa</taxon>
        <taxon>Ecdysozoa</taxon>
        <taxon>Arthropoda</taxon>
        <taxon>Crustacea</taxon>
        <taxon>Multicrustacea</taxon>
        <taxon>Malacostraca</taxon>
        <taxon>Eumalacostraca</taxon>
        <taxon>Eucarida</taxon>
        <taxon>Decapoda</taxon>
        <taxon>Pleocyemata</taxon>
        <taxon>Brachyura</taxon>
        <taxon>Eubrachyura</taxon>
        <taxon>Portunoidea</taxon>
        <taxon>Portunidae</taxon>
        <taxon>Portuninae</taxon>
        <taxon>Portunus</taxon>
    </lineage>
</organism>
<accession>A0A5B7H3T2</accession>
<keyword evidence="1" id="KW-0732">Signal</keyword>
<feature type="chain" id="PRO_5022934922" description="Secreted protein" evidence="1">
    <location>
        <begin position="18"/>
        <end position="114"/>
    </location>
</feature>
<dbReference type="EMBL" id="VSRR010021954">
    <property type="protein sequence ID" value="MPC64345.1"/>
    <property type="molecule type" value="Genomic_DNA"/>
</dbReference>
<dbReference type="Proteomes" id="UP000324222">
    <property type="component" value="Unassembled WGS sequence"/>
</dbReference>
<evidence type="ECO:0000313" key="2">
    <source>
        <dbReference type="EMBL" id="MPC64345.1"/>
    </source>
</evidence>
<comment type="caution">
    <text evidence="2">The sequence shown here is derived from an EMBL/GenBank/DDBJ whole genome shotgun (WGS) entry which is preliminary data.</text>
</comment>
<reference evidence="2 3" key="1">
    <citation type="submission" date="2019-05" db="EMBL/GenBank/DDBJ databases">
        <title>Another draft genome of Portunus trituberculatus and its Hox gene families provides insights of decapod evolution.</title>
        <authorList>
            <person name="Jeong J.-H."/>
            <person name="Song I."/>
            <person name="Kim S."/>
            <person name="Choi T."/>
            <person name="Kim D."/>
            <person name="Ryu S."/>
            <person name="Kim W."/>
        </authorList>
    </citation>
    <scope>NUCLEOTIDE SEQUENCE [LARGE SCALE GENOMIC DNA]</scope>
    <source>
        <tissue evidence="2">Muscle</tissue>
    </source>
</reference>
<evidence type="ECO:0008006" key="4">
    <source>
        <dbReference type="Google" id="ProtNLM"/>
    </source>
</evidence>
<name>A0A5B7H3T2_PORTR</name>
<protein>
    <recommendedName>
        <fullName evidence="4">Secreted protein</fullName>
    </recommendedName>
</protein>
<evidence type="ECO:0000256" key="1">
    <source>
        <dbReference type="SAM" id="SignalP"/>
    </source>
</evidence>